<name>A0A0G1CE29_9BACT</name>
<dbReference type="EMBL" id="LCDG01000004">
    <property type="protein sequence ID" value="KKS47898.1"/>
    <property type="molecule type" value="Genomic_DNA"/>
</dbReference>
<protein>
    <submittedName>
        <fullName evidence="1">Uncharacterized protein</fullName>
    </submittedName>
</protein>
<evidence type="ECO:0000313" key="1">
    <source>
        <dbReference type="EMBL" id="KKS47898.1"/>
    </source>
</evidence>
<comment type="caution">
    <text evidence="1">The sequence shown here is derived from an EMBL/GenBank/DDBJ whole genome shotgun (WGS) entry which is preliminary data.</text>
</comment>
<organism evidence="1 2">
    <name type="scientific">Candidatus Nomurabacteria bacterium GW2011_GWC2_42_20</name>
    <dbReference type="NCBI Taxonomy" id="1618756"/>
    <lineage>
        <taxon>Bacteria</taxon>
        <taxon>Candidatus Nomuraibacteriota</taxon>
    </lineage>
</organism>
<sequence>MTKKSFAVVVVLFAIVYLGLGAYLDRPTVEVSVDTGHCVRAYGPNGPMPCDDATSGSYEKVFVDPKRFKKVLRG</sequence>
<reference evidence="1 2" key="1">
    <citation type="journal article" date="2015" name="Nature">
        <title>rRNA introns, odd ribosomes, and small enigmatic genomes across a large radiation of phyla.</title>
        <authorList>
            <person name="Brown C.T."/>
            <person name="Hug L.A."/>
            <person name="Thomas B.C."/>
            <person name="Sharon I."/>
            <person name="Castelle C.J."/>
            <person name="Singh A."/>
            <person name="Wilkins M.J."/>
            <person name="Williams K.H."/>
            <person name="Banfield J.F."/>
        </authorList>
    </citation>
    <scope>NUCLEOTIDE SEQUENCE [LARGE SCALE GENOMIC DNA]</scope>
</reference>
<gene>
    <name evidence="1" type="ORF">UV12_C0004G0006</name>
</gene>
<evidence type="ECO:0000313" key="2">
    <source>
        <dbReference type="Proteomes" id="UP000034704"/>
    </source>
</evidence>
<proteinExistence type="predicted"/>
<accession>A0A0G1CE29</accession>
<dbReference type="Proteomes" id="UP000034704">
    <property type="component" value="Unassembled WGS sequence"/>
</dbReference>
<dbReference type="AlphaFoldDB" id="A0A0G1CE29"/>